<evidence type="ECO:0000313" key="2">
    <source>
        <dbReference type="Proteomes" id="UP000789860"/>
    </source>
</evidence>
<gene>
    <name evidence="1" type="ORF">SCALOS_LOCUS2639</name>
</gene>
<evidence type="ECO:0000313" key="1">
    <source>
        <dbReference type="EMBL" id="CAG8486148.1"/>
    </source>
</evidence>
<name>A0ACA9KRI1_9GLOM</name>
<dbReference type="Proteomes" id="UP000789860">
    <property type="component" value="Unassembled WGS sequence"/>
</dbReference>
<comment type="caution">
    <text evidence="1">The sequence shown here is derived from an EMBL/GenBank/DDBJ whole genome shotgun (WGS) entry which is preliminary data.</text>
</comment>
<keyword evidence="2" id="KW-1185">Reference proteome</keyword>
<organism evidence="1 2">
    <name type="scientific">Scutellospora calospora</name>
    <dbReference type="NCBI Taxonomy" id="85575"/>
    <lineage>
        <taxon>Eukaryota</taxon>
        <taxon>Fungi</taxon>
        <taxon>Fungi incertae sedis</taxon>
        <taxon>Mucoromycota</taxon>
        <taxon>Glomeromycotina</taxon>
        <taxon>Glomeromycetes</taxon>
        <taxon>Diversisporales</taxon>
        <taxon>Gigasporaceae</taxon>
        <taxon>Scutellospora</taxon>
    </lineage>
</organism>
<dbReference type="EMBL" id="CAJVPM010002418">
    <property type="protein sequence ID" value="CAG8486148.1"/>
    <property type="molecule type" value="Genomic_DNA"/>
</dbReference>
<sequence length="264" mass="30053">MESQLGSSFQSTSLIEEQETTPMQKSIYSEQSDESDQFIDVPHSEEDSDCMVSSLHSGSEKSLNLSGTLINTEDYNISPDDSSVNSVHIGDGMESYEFPEIILNNDIPVVPGPGENRDQILAPLINDENDEPKNENRIISTPIITKTHENRSSSPAISELTTNSNESENRKPSLTPNFSNILFGQHHYNDFQREDMNARDIARRFIHQEMLVPFFQGFSWAIGMHLYRYLRYGFSLRSLWRNLFTGFIGNSTTTHYFEVITPKI</sequence>
<protein>
    <submittedName>
        <fullName evidence="1">5287_t:CDS:1</fullName>
    </submittedName>
</protein>
<accession>A0ACA9KRI1</accession>
<proteinExistence type="predicted"/>
<reference evidence="1" key="1">
    <citation type="submission" date="2021-06" db="EMBL/GenBank/DDBJ databases">
        <authorList>
            <person name="Kallberg Y."/>
            <person name="Tangrot J."/>
            <person name="Rosling A."/>
        </authorList>
    </citation>
    <scope>NUCLEOTIDE SEQUENCE</scope>
    <source>
        <strain evidence="1">AU212A</strain>
    </source>
</reference>